<dbReference type="HAMAP" id="MF_00122">
    <property type="entry name" value="GatC"/>
    <property type="match status" value="1"/>
</dbReference>
<proteinExistence type="inferred from homology"/>
<dbReference type="GO" id="GO:0016740">
    <property type="term" value="F:transferase activity"/>
    <property type="evidence" value="ECO:0007669"/>
    <property type="project" value="UniProtKB-KW"/>
</dbReference>
<keyword evidence="3" id="KW-1185">Reference proteome</keyword>
<dbReference type="GO" id="GO:0005524">
    <property type="term" value="F:ATP binding"/>
    <property type="evidence" value="ECO:0007669"/>
    <property type="project" value="UniProtKB-KW"/>
</dbReference>
<comment type="caution">
    <text evidence="2">The sequence shown here is derived from an EMBL/GenBank/DDBJ whole genome shotgun (WGS) entry which is preliminary data.</text>
</comment>
<keyword evidence="1" id="KW-0648">Protein biosynthesis</keyword>
<dbReference type="GO" id="GO:0050567">
    <property type="term" value="F:glutaminyl-tRNA synthase (glutamine-hydrolyzing) activity"/>
    <property type="evidence" value="ECO:0007669"/>
    <property type="project" value="UniProtKB-UniRule"/>
</dbReference>
<dbReference type="InterPro" id="IPR003837">
    <property type="entry name" value="GatC"/>
</dbReference>
<dbReference type="GO" id="GO:0006412">
    <property type="term" value="P:translation"/>
    <property type="evidence" value="ECO:0007669"/>
    <property type="project" value="UniProtKB-UniRule"/>
</dbReference>
<accession>A0A444PVP3</accession>
<dbReference type="GO" id="GO:0070681">
    <property type="term" value="P:glutaminyl-tRNAGln biosynthesis via transamidation"/>
    <property type="evidence" value="ECO:0007669"/>
    <property type="project" value="TreeGrafter"/>
</dbReference>
<gene>
    <name evidence="1 2" type="primary">gatC</name>
    <name evidence="2" type="ORF">ELQ90_07625</name>
</gene>
<sequence>MSEISEQQVAHLANLARIALTPEEISSLTSELDTIVDSIAKVQEVATPDVPATSHPVPLQNVFRDDVVGQTLTTEQALANAPESADGRFKVSAILGEEQ</sequence>
<dbReference type="GO" id="GO:0006450">
    <property type="term" value="P:regulation of translational fidelity"/>
    <property type="evidence" value="ECO:0007669"/>
    <property type="project" value="InterPro"/>
</dbReference>
<keyword evidence="1" id="KW-0067">ATP-binding</keyword>
<dbReference type="NCBIfam" id="TIGR00135">
    <property type="entry name" value="gatC"/>
    <property type="match status" value="1"/>
</dbReference>
<dbReference type="RefSeq" id="WP_128494650.1">
    <property type="nucleotide sequence ID" value="NZ_RZNB01000002.1"/>
</dbReference>
<comment type="subunit">
    <text evidence="1">Heterotrimer of A, B and C subunits.</text>
</comment>
<dbReference type="Proteomes" id="UP000288547">
    <property type="component" value="Unassembled WGS sequence"/>
</dbReference>
<keyword evidence="1" id="KW-0436">Ligase</keyword>
<keyword evidence="1" id="KW-0547">Nucleotide-binding</keyword>
<dbReference type="GO" id="GO:0050566">
    <property type="term" value="F:asparaginyl-tRNA synthase (glutamine-hydrolyzing) activity"/>
    <property type="evidence" value="ECO:0007669"/>
    <property type="project" value="RHEA"/>
</dbReference>
<dbReference type="Gene3D" id="1.10.20.60">
    <property type="entry name" value="Glu-tRNAGln amidotransferase C subunit, N-terminal domain"/>
    <property type="match status" value="1"/>
</dbReference>
<dbReference type="PANTHER" id="PTHR15004">
    <property type="entry name" value="GLUTAMYL-TRNA(GLN) AMIDOTRANSFERASE SUBUNIT C, MITOCHONDRIAL"/>
    <property type="match status" value="1"/>
</dbReference>
<dbReference type="Pfam" id="PF02686">
    <property type="entry name" value="GatC"/>
    <property type="match status" value="1"/>
</dbReference>
<comment type="function">
    <text evidence="1">Allows the formation of correctly charged Asn-tRNA(Asn) or Gln-tRNA(Gln) through the transamidation of misacylated Asp-tRNA(Asn) or Glu-tRNA(Gln) in organisms which lack either or both of asparaginyl-tRNA or glutaminyl-tRNA synthetases. The reaction takes place in the presence of glutamine and ATP through an activated phospho-Asp-tRNA(Asn) or phospho-Glu-tRNA(Gln).</text>
</comment>
<dbReference type="PANTHER" id="PTHR15004:SF0">
    <property type="entry name" value="GLUTAMYL-TRNA(GLN) AMIDOTRANSFERASE SUBUNIT C, MITOCHONDRIAL"/>
    <property type="match status" value="1"/>
</dbReference>
<keyword evidence="2" id="KW-0808">Transferase</keyword>
<reference evidence="2 3" key="1">
    <citation type="submission" date="2018-12" db="EMBL/GenBank/DDBJ databases">
        <authorList>
            <person name="Li F."/>
        </authorList>
    </citation>
    <scope>NUCLEOTIDE SEQUENCE [LARGE SCALE GENOMIC DNA]</scope>
    <source>
        <strain evidence="2 3">11W25H-1</strain>
    </source>
</reference>
<protein>
    <recommendedName>
        <fullName evidence="1">Aspartyl/glutamyl-tRNA(Asn/Gln) amidotransferase subunit C</fullName>
        <shortName evidence="1">Asp/Glu-ADT subunit C</shortName>
        <ecNumber evidence="1">6.3.5.-</ecNumber>
    </recommendedName>
</protein>
<dbReference type="EC" id="6.3.5.-" evidence="1"/>
<dbReference type="OrthoDB" id="5295223at2"/>
<dbReference type="EMBL" id="RZNB01000002">
    <property type="protein sequence ID" value="RWZ51937.1"/>
    <property type="molecule type" value="Genomic_DNA"/>
</dbReference>
<dbReference type="SUPFAM" id="SSF141000">
    <property type="entry name" value="Glu-tRNAGln amidotransferase C subunit"/>
    <property type="match status" value="1"/>
</dbReference>
<evidence type="ECO:0000313" key="2">
    <source>
        <dbReference type="EMBL" id="RWZ51937.1"/>
    </source>
</evidence>
<comment type="similarity">
    <text evidence="1">Belongs to the GatC family.</text>
</comment>
<dbReference type="AlphaFoldDB" id="A0A444PVP3"/>
<dbReference type="InterPro" id="IPR036113">
    <property type="entry name" value="Asp/Glu-ADT_sf_sub_c"/>
</dbReference>
<name>A0A444PVP3_9MICO</name>
<evidence type="ECO:0000256" key="1">
    <source>
        <dbReference type="HAMAP-Rule" id="MF_00122"/>
    </source>
</evidence>
<organism evidence="2 3">
    <name type="scientific">Labedella phragmitis</name>
    <dbReference type="NCBI Taxonomy" id="2498849"/>
    <lineage>
        <taxon>Bacteria</taxon>
        <taxon>Bacillati</taxon>
        <taxon>Actinomycetota</taxon>
        <taxon>Actinomycetes</taxon>
        <taxon>Micrococcales</taxon>
        <taxon>Microbacteriaceae</taxon>
        <taxon>Labedella</taxon>
    </lineage>
</organism>
<comment type="catalytic activity">
    <reaction evidence="1">
        <text>L-glutamyl-tRNA(Gln) + L-glutamine + ATP + H2O = L-glutaminyl-tRNA(Gln) + L-glutamate + ADP + phosphate + H(+)</text>
        <dbReference type="Rhea" id="RHEA:17521"/>
        <dbReference type="Rhea" id="RHEA-COMP:9681"/>
        <dbReference type="Rhea" id="RHEA-COMP:9684"/>
        <dbReference type="ChEBI" id="CHEBI:15377"/>
        <dbReference type="ChEBI" id="CHEBI:15378"/>
        <dbReference type="ChEBI" id="CHEBI:29985"/>
        <dbReference type="ChEBI" id="CHEBI:30616"/>
        <dbReference type="ChEBI" id="CHEBI:43474"/>
        <dbReference type="ChEBI" id="CHEBI:58359"/>
        <dbReference type="ChEBI" id="CHEBI:78520"/>
        <dbReference type="ChEBI" id="CHEBI:78521"/>
        <dbReference type="ChEBI" id="CHEBI:456216"/>
    </reaction>
</comment>
<evidence type="ECO:0000313" key="3">
    <source>
        <dbReference type="Proteomes" id="UP000288547"/>
    </source>
</evidence>
<comment type="catalytic activity">
    <reaction evidence="1">
        <text>L-aspartyl-tRNA(Asn) + L-glutamine + ATP + H2O = L-asparaginyl-tRNA(Asn) + L-glutamate + ADP + phosphate + 2 H(+)</text>
        <dbReference type="Rhea" id="RHEA:14513"/>
        <dbReference type="Rhea" id="RHEA-COMP:9674"/>
        <dbReference type="Rhea" id="RHEA-COMP:9677"/>
        <dbReference type="ChEBI" id="CHEBI:15377"/>
        <dbReference type="ChEBI" id="CHEBI:15378"/>
        <dbReference type="ChEBI" id="CHEBI:29985"/>
        <dbReference type="ChEBI" id="CHEBI:30616"/>
        <dbReference type="ChEBI" id="CHEBI:43474"/>
        <dbReference type="ChEBI" id="CHEBI:58359"/>
        <dbReference type="ChEBI" id="CHEBI:78515"/>
        <dbReference type="ChEBI" id="CHEBI:78516"/>
        <dbReference type="ChEBI" id="CHEBI:456216"/>
    </reaction>
</comment>